<dbReference type="Proteomes" id="UP001314903">
    <property type="component" value="Unassembled WGS sequence"/>
</dbReference>
<dbReference type="InterPro" id="IPR001647">
    <property type="entry name" value="HTH_TetR"/>
</dbReference>
<keyword evidence="1 2" id="KW-0238">DNA-binding</keyword>
<dbReference type="Gene3D" id="1.10.357.10">
    <property type="entry name" value="Tetracycline Repressor, domain 2"/>
    <property type="match status" value="1"/>
</dbReference>
<sequence>MEKLDKKLIQKRRIMKYFIEATYEIMEDEGIDMVTIRKVSDIAGYNSATLYNYFDNIDHLMAFASLKYLKSYADNLPKFTSTAKNPVEKYLKIWECFCFYSFQNPVLYHKIFFEEFGNSLNTSLKEYYEIFPNELTKEEAEEFNEMMLHHNIYDRTEASLEKCVREGYFSKDDIKSISEVSLLIYEGMLDRIISKMHKIEVEEAVTKTILHIKNSISFYLKKEVLAN</sequence>
<dbReference type="EMBL" id="JAGGLI010000005">
    <property type="protein sequence ID" value="MBP2026934.1"/>
    <property type="molecule type" value="Genomic_DNA"/>
</dbReference>
<evidence type="ECO:0000259" key="3">
    <source>
        <dbReference type="PROSITE" id="PS50977"/>
    </source>
</evidence>
<name>A0ABS4KGN1_9FIRM</name>
<feature type="domain" description="HTH tetR-type" evidence="3">
    <location>
        <begin position="12"/>
        <end position="72"/>
    </location>
</feature>
<evidence type="ECO:0000313" key="4">
    <source>
        <dbReference type="EMBL" id="MBP2026934.1"/>
    </source>
</evidence>
<dbReference type="Pfam" id="PF00440">
    <property type="entry name" value="TetR_N"/>
    <property type="match status" value="1"/>
</dbReference>
<dbReference type="PROSITE" id="PS50977">
    <property type="entry name" value="HTH_TETR_2"/>
    <property type="match status" value="1"/>
</dbReference>
<protein>
    <submittedName>
        <fullName evidence="4">AcrR family transcriptional regulator</fullName>
    </submittedName>
</protein>
<dbReference type="SUPFAM" id="SSF46689">
    <property type="entry name" value="Homeodomain-like"/>
    <property type="match status" value="1"/>
</dbReference>
<accession>A0ABS4KGN1</accession>
<reference evidence="4 5" key="1">
    <citation type="submission" date="2021-03" db="EMBL/GenBank/DDBJ databases">
        <title>Genomic Encyclopedia of Type Strains, Phase IV (KMG-IV): sequencing the most valuable type-strain genomes for metagenomic binning, comparative biology and taxonomic classification.</title>
        <authorList>
            <person name="Goeker M."/>
        </authorList>
    </citation>
    <scope>NUCLEOTIDE SEQUENCE [LARGE SCALE GENOMIC DNA]</scope>
    <source>
        <strain evidence="4 5">DSM 27512</strain>
    </source>
</reference>
<comment type="caution">
    <text evidence="4">The sequence shown here is derived from an EMBL/GenBank/DDBJ whole genome shotgun (WGS) entry which is preliminary data.</text>
</comment>
<dbReference type="InterPro" id="IPR009057">
    <property type="entry name" value="Homeodomain-like_sf"/>
</dbReference>
<evidence type="ECO:0000256" key="1">
    <source>
        <dbReference type="ARBA" id="ARBA00023125"/>
    </source>
</evidence>
<proteinExistence type="predicted"/>
<organism evidence="4 5">
    <name type="scientific">Acetoanaerobium pronyense</name>
    <dbReference type="NCBI Taxonomy" id="1482736"/>
    <lineage>
        <taxon>Bacteria</taxon>
        <taxon>Bacillati</taxon>
        <taxon>Bacillota</taxon>
        <taxon>Clostridia</taxon>
        <taxon>Peptostreptococcales</taxon>
        <taxon>Filifactoraceae</taxon>
        <taxon>Acetoanaerobium</taxon>
    </lineage>
</organism>
<keyword evidence="5" id="KW-1185">Reference proteome</keyword>
<evidence type="ECO:0000313" key="5">
    <source>
        <dbReference type="Proteomes" id="UP001314903"/>
    </source>
</evidence>
<dbReference type="RefSeq" id="WP_209659443.1">
    <property type="nucleotide sequence ID" value="NZ_JAGGLI010000005.1"/>
</dbReference>
<gene>
    <name evidence="4" type="ORF">J2Z35_000726</name>
</gene>
<evidence type="ECO:0000256" key="2">
    <source>
        <dbReference type="PROSITE-ProRule" id="PRU00335"/>
    </source>
</evidence>
<feature type="DNA-binding region" description="H-T-H motif" evidence="2">
    <location>
        <begin position="35"/>
        <end position="54"/>
    </location>
</feature>